<dbReference type="InterPro" id="IPR055771">
    <property type="entry name" value="DUF7347"/>
</dbReference>
<dbReference type="PANTHER" id="PTHR21075:SF0">
    <property type="entry name" value="ANAEROBIC RIBONUCLEOSIDE-TRIPHOSPHATE REDUCTASE"/>
    <property type="match status" value="1"/>
</dbReference>
<dbReference type="GO" id="GO:0031250">
    <property type="term" value="C:anaerobic ribonucleoside-triphosphate reductase complex"/>
    <property type="evidence" value="ECO:0007669"/>
    <property type="project" value="TreeGrafter"/>
</dbReference>
<dbReference type="RefSeq" id="WP_147664844.1">
    <property type="nucleotide sequence ID" value="NZ_CP042905.2"/>
</dbReference>
<dbReference type="KEGG" id="psyt:DSAG12_03805"/>
<dbReference type="GO" id="GO:0008998">
    <property type="term" value="F:ribonucleoside-triphosphate reductase (thioredoxin) activity"/>
    <property type="evidence" value="ECO:0007669"/>
    <property type="project" value="TreeGrafter"/>
</dbReference>
<evidence type="ECO:0000313" key="4">
    <source>
        <dbReference type="Proteomes" id="UP000321408"/>
    </source>
</evidence>
<dbReference type="OrthoDB" id="139164at2157"/>
<gene>
    <name evidence="3" type="ORF">DSAG12_03805</name>
</gene>
<name>A0A5B9DH25_9ARCH</name>
<feature type="domain" description="DUF7347" evidence="2">
    <location>
        <begin position="16"/>
        <end position="87"/>
    </location>
</feature>
<evidence type="ECO:0000256" key="1">
    <source>
        <dbReference type="SAM" id="Coils"/>
    </source>
</evidence>
<dbReference type="Pfam" id="PF24038">
    <property type="entry name" value="DUF7347"/>
    <property type="match status" value="1"/>
</dbReference>
<accession>A0A5B9DH25</accession>
<dbReference type="EMBL" id="CP042905">
    <property type="protein sequence ID" value="QEE17967.1"/>
    <property type="molecule type" value="Genomic_DNA"/>
</dbReference>
<dbReference type="SUPFAM" id="SSF46785">
    <property type="entry name" value="Winged helix' DNA-binding domain"/>
    <property type="match status" value="1"/>
</dbReference>
<reference evidence="3 4" key="1">
    <citation type="journal article" date="2020" name="Nature">
        <title>Isolation of an archaeon at the prokaryote-eukaryote interface.</title>
        <authorList>
            <person name="Imachi H."/>
            <person name="Nobu M.K."/>
            <person name="Nakahara N."/>
            <person name="Morono Y."/>
            <person name="Ogawara M."/>
            <person name="Takaki Y."/>
            <person name="Takano Y."/>
            <person name="Uematsu K."/>
            <person name="Ikuta T."/>
            <person name="Ito M."/>
            <person name="Matsui Y."/>
            <person name="Miyazaki M."/>
            <person name="Murata K."/>
            <person name="Saito Y."/>
            <person name="Sakai S."/>
            <person name="Song C."/>
            <person name="Tasumi E."/>
            <person name="Yamanaka Y."/>
            <person name="Yamaguchi T."/>
            <person name="Kamagata Y."/>
            <person name="Tamaki H."/>
            <person name="Takai K."/>
        </authorList>
    </citation>
    <scope>NUCLEOTIDE SEQUENCE [LARGE SCALE GENOMIC DNA]</scope>
    <source>
        <strain evidence="3 4">MK-D1</strain>
    </source>
</reference>
<dbReference type="GO" id="GO:0004748">
    <property type="term" value="F:ribonucleoside-diphosphate reductase activity, thioredoxin disulfide as acceptor"/>
    <property type="evidence" value="ECO:0007669"/>
    <property type="project" value="TreeGrafter"/>
</dbReference>
<keyword evidence="1" id="KW-0175">Coiled coil</keyword>
<dbReference type="InterPro" id="IPR036390">
    <property type="entry name" value="WH_DNA-bd_sf"/>
</dbReference>
<keyword evidence="4" id="KW-1185">Reference proteome</keyword>
<dbReference type="PANTHER" id="PTHR21075">
    <property type="entry name" value="ANAEROBIC RIBONUCLEOSIDE-TRIPHOSPHATE REDUCTASE"/>
    <property type="match status" value="1"/>
</dbReference>
<dbReference type="Proteomes" id="UP000321408">
    <property type="component" value="Chromosome"/>
</dbReference>
<reference evidence="3 4" key="2">
    <citation type="journal article" date="2024" name="Int. J. Syst. Evol. Microbiol.">
        <title>Promethearchaeum syntrophicum gen. nov., sp. nov., an anaerobic, obligately syntrophic archaeon, the first isolate of the lineage 'Asgard' archaea, and proposal of the new archaeal phylum Promethearchaeota phyl. nov. and kingdom Promethearchaeati regn. nov.</title>
        <authorList>
            <person name="Imachi H."/>
            <person name="Nobu M.K."/>
            <person name="Kato S."/>
            <person name="Takaki Y."/>
            <person name="Miyazaki M."/>
            <person name="Miyata M."/>
            <person name="Ogawara M."/>
            <person name="Saito Y."/>
            <person name="Sakai S."/>
            <person name="Tahara Y.O."/>
            <person name="Takano Y."/>
            <person name="Tasumi E."/>
            <person name="Uematsu K."/>
            <person name="Yoshimura T."/>
            <person name="Itoh T."/>
            <person name="Ohkuma M."/>
            <person name="Takai K."/>
        </authorList>
    </citation>
    <scope>NUCLEOTIDE SEQUENCE [LARGE SCALE GENOMIC DNA]</scope>
    <source>
        <strain evidence="3 4">MK-D1</strain>
    </source>
</reference>
<dbReference type="GO" id="GO:0009265">
    <property type="term" value="P:2'-deoxyribonucleotide biosynthetic process"/>
    <property type="evidence" value="ECO:0007669"/>
    <property type="project" value="TreeGrafter"/>
</dbReference>
<protein>
    <submittedName>
        <fullName evidence="3">ArsR family transcriptional regulator</fullName>
    </submittedName>
</protein>
<dbReference type="AlphaFoldDB" id="A0A5B9DH25"/>
<proteinExistence type="predicted"/>
<dbReference type="GeneID" id="41331773"/>
<sequence length="723" mass="84837">MDFEDSNKIPLEQHLTNLSSRPRIEILKRLQDQLVPVEYRELQKAIRKFSNEKKNLSYHINVLKDANYIIQDQKGYLITPLGHRVVKELRNFEEGLSDRSKIKVRTSKYTLELFDESIIEKKIIEESNLNLRDAKKVANEAKKRIRKANITYLTAPLIREFVNAILIEFHLEDTRHKLTRLGLPPYDIKQLINSQEYENPTIFETKLGNAILEQNTLLNKINQKFADNLLTGQFLLTDLKNFGISPLELVISGRNFIEILNNFYNNSLEEQNTKEEPFSLPYIEFSYYFEQSLSLFSHFFPQGLTIIRFDEFLEKFLIYYTELDLKHLFSKVFVKLTKNWKIKLGISLIANFNDINPLLEIYNKSLSYTIKNWSQLPVLEVNFPKNKIKEILNCPHYSKLNSQHKNILSLLLKHQVNINQFSKWGVKNGEHIFTNLGIPLHFELLNEIKPSLIIEKISINLLSVFNESSNNETLFFSNLEKGIFSIFDYFDNKFKLLSKTLLKFPGWQNLSELLFNNDLIFQNWKDTQNYHSVYPLICGISLFGLDELIFLQTGLFVKDQPKNREFAVKVLDYIFSLIQKQNSVLSENIKFVLCESHLQSELLRKNDLFLEMLDDQGIDFQPSTHPGYRFGFNSSSKFLNFHHLSQIYSDLGKSKFKELSLNIPLEGNTFDGDYDKILEFCQNIIKTSISRISFSNNYELPNKKGSKVVYKRYYSNYYPKRGL</sequence>
<feature type="coiled-coil region" evidence="1">
    <location>
        <begin position="124"/>
        <end position="151"/>
    </location>
</feature>
<organism evidence="3 4">
    <name type="scientific">Promethearchaeum syntrophicum</name>
    <dbReference type="NCBI Taxonomy" id="2594042"/>
    <lineage>
        <taxon>Archaea</taxon>
        <taxon>Promethearchaeati</taxon>
        <taxon>Promethearchaeota</taxon>
        <taxon>Promethearchaeia</taxon>
        <taxon>Promethearchaeales</taxon>
        <taxon>Promethearchaeaceae</taxon>
        <taxon>Promethearchaeum</taxon>
    </lineage>
</organism>
<dbReference type="Gene3D" id="1.10.10.10">
    <property type="entry name" value="Winged helix-like DNA-binding domain superfamily/Winged helix DNA-binding domain"/>
    <property type="match status" value="1"/>
</dbReference>
<evidence type="ECO:0000313" key="3">
    <source>
        <dbReference type="EMBL" id="QEE17967.1"/>
    </source>
</evidence>
<dbReference type="InterPro" id="IPR036388">
    <property type="entry name" value="WH-like_DNA-bd_sf"/>
</dbReference>
<evidence type="ECO:0000259" key="2">
    <source>
        <dbReference type="Pfam" id="PF24038"/>
    </source>
</evidence>